<proteinExistence type="predicted"/>
<name>K1PM24_MAGGI</name>
<organism evidence="2">
    <name type="scientific">Magallana gigas</name>
    <name type="common">Pacific oyster</name>
    <name type="synonym">Crassostrea gigas</name>
    <dbReference type="NCBI Taxonomy" id="29159"/>
    <lineage>
        <taxon>Eukaryota</taxon>
        <taxon>Metazoa</taxon>
        <taxon>Spiralia</taxon>
        <taxon>Lophotrochozoa</taxon>
        <taxon>Mollusca</taxon>
        <taxon>Bivalvia</taxon>
        <taxon>Autobranchia</taxon>
        <taxon>Pteriomorphia</taxon>
        <taxon>Ostreida</taxon>
        <taxon>Ostreoidea</taxon>
        <taxon>Ostreidae</taxon>
        <taxon>Magallana</taxon>
    </lineage>
</organism>
<protein>
    <submittedName>
        <fullName evidence="2">Pyruvate dehydrogenase phosphatase regulatory subunit, mitochondrial</fullName>
    </submittedName>
</protein>
<feature type="domain" description="FAD dependent oxidoreductase" evidence="1">
    <location>
        <begin position="60"/>
        <end position="91"/>
    </location>
</feature>
<dbReference type="InterPro" id="IPR006076">
    <property type="entry name" value="FAD-dep_OxRdtase"/>
</dbReference>
<dbReference type="InParanoid" id="K1PM24"/>
<reference evidence="2" key="1">
    <citation type="journal article" date="2012" name="Nature">
        <title>The oyster genome reveals stress adaptation and complexity of shell formation.</title>
        <authorList>
            <person name="Zhang G."/>
            <person name="Fang X."/>
            <person name="Guo X."/>
            <person name="Li L."/>
            <person name="Luo R."/>
            <person name="Xu F."/>
            <person name="Yang P."/>
            <person name="Zhang L."/>
            <person name="Wang X."/>
            <person name="Qi H."/>
            <person name="Xiong Z."/>
            <person name="Que H."/>
            <person name="Xie Y."/>
            <person name="Holland P.W."/>
            <person name="Paps J."/>
            <person name="Zhu Y."/>
            <person name="Wu F."/>
            <person name="Chen Y."/>
            <person name="Wang J."/>
            <person name="Peng C."/>
            <person name="Meng J."/>
            <person name="Yang L."/>
            <person name="Liu J."/>
            <person name="Wen B."/>
            <person name="Zhang N."/>
            <person name="Huang Z."/>
            <person name="Zhu Q."/>
            <person name="Feng Y."/>
            <person name="Mount A."/>
            <person name="Hedgecock D."/>
            <person name="Xu Z."/>
            <person name="Liu Y."/>
            <person name="Domazet-Loso T."/>
            <person name="Du Y."/>
            <person name="Sun X."/>
            <person name="Zhang S."/>
            <person name="Liu B."/>
            <person name="Cheng P."/>
            <person name="Jiang X."/>
            <person name="Li J."/>
            <person name="Fan D."/>
            <person name="Wang W."/>
            <person name="Fu W."/>
            <person name="Wang T."/>
            <person name="Wang B."/>
            <person name="Zhang J."/>
            <person name="Peng Z."/>
            <person name="Li Y."/>
            <person name="Li N."/>
            <person name="Wang J."/>
            <person name="Chen M."/>
            <person name="He Y."/>
            <person name="Tan F."/>
            <person name="Song X."/>
            <person name="Zheng Q."/>
            <person name="Huang R."/>
            <person name="Yang H."/>
            <person name="Du X."/>
            <person name="Chen L."/>
            <person name="Yang M."/>
            <person name="Gaffney P.M."/>
            <person name="Wang S."/>
            <person name="Luo L."/>
            <person name="She Z."/>
            <person name="Ming Y."/>
            <person name="Huang W."/>
            <person name="Zhang S."/>
            <person name="Huang B."/>
            <person name="Zhang Y."/>
            <person name="Qu T."/>
            <person name="Ni P."/>
            <person name="Miao G."/>
            <person name="Wang J."/>
            <person name="Wang Q."/>
            <person name="Steinberg C.E."/>
            <person name="Wang H."/>
            <person name="Li N."/>
            <person name="Qian L."/>
            <person name="Zhang G."/>
            <person name="Li Y."/>
            <person name="Yang H."/>
            <person name="Liu X."/>
            <person name="Wang J."/>
            <person name="Yin Y."/>
            <person name="Wang J."/>
        </authorList>
    </citation>
    <scope>NUCLEOTIDE SEQUENCE [LARGE SCALE GENOMIC DNA]</scope>
    <source>
        <strain evidence="2">05x7-T-G4-1.051#20</strain>
    </source>
</reference>
<gene>
    <name evidence="2" type="ORF">CGI_10000681</name>
</gene>
<dbReference type="AlphaFoldDB" id="K1PM24"/>
<dbReference type="HOGENOM" id="CLU_2415411_0_0_1"/>
<accession>K1PM24</accession>
<dbReference type="InterPro" id="IPR036188">
    <property type="entry name" value="FAD/NAD-bd_sf"/>
</dbReference>
<sequence length="92" mass="9960">MSVLQCLRSVALSKRVFLPQSGQFLHGRPGRYNAVLWEGSRRCYSQSSEETLPSLPQSARVVISGGGVVGTSVAYHLAKAGWTDVVLLEQGQ</sequence>
<dbReference type="Gene3D" id="3.50.50.60">
    <property type="entry name" value="FAD/NAD(P)-binding domain"/>
    <property type="match status" value="1"/>
</dbReference>
<dbReference type="Pfam" id="PF01266">
    <property type="entry name" value="DAO"/>
    <property type="match status" value="1"/>
</dbReference>
<evidence type="ECO:0000259" key="1">
    <source>
        <dbReference type="Pfam" id="PF01266"/>
    </source>
</evidence>
<dbReference type="SUPFAM" id="SSF51905">
    <property type="entry name" value="FAD/NAD(P)-binding domain"/>
    <property type="match status" value="1"/>
</dbReference>
<dbReference type="EMBL" id="JH822850">
    <property type="protein sequence ID" value="EKC17505.1"/>
    <property type="molecule type" value="Genomic_DNA"/>
</dbReference>
<evidence type="ECO:0000313" key="2">
    <source>
        <dbReference type="EMBL" id="EKC17505.1"/>
    </source>
</evidence>
<keyword evidence="2" id="KW-0670">Pyruvate</keyword>